<dbReference type="GeneID" id="106060948"/>
<feature type="compositionally biased region" description="Basic and acidic residues" evidence="2">
    <location>
        <begin position="75"/>
        <end position="86"/>
    </location>
</feature>
<protein>
    <submittedName>
        <fullName evidence="4">Uncharacterized protein LOC106060948 isoform X1</fullName>
    </submittedName>
</protein>
<dbReference type="AlphaFoldDB" id="A0A9W3AHS5"/>
<dbReference type="Proteomes" id="UP001165740">
    <property type="component" value="Chromosome 5"/>
</dbReference>
<feature type="compositionally biased region" description="Polar residues" evidence="2">
    <location>
        <begin position="135"/>
        <end position="148"/>
    </location>
</feature>
<evidence type="ECO:0000256" key="1">
    <source>
        <dbReference type="SAM" id="Coils"/>
    </source>
</evidence>
<sequence>MRKYKCKHGSFSTIQVSTQNSDPRQRWFIDSLIDLFDQESEYVIDVIEDCREEMRETADKFKDEAEQLRTASRLLQEKRESPEQSPKRSVSRVSAPSRLIYVKERQGNGTPDSVLSMRLRQRRRRIVMSDEDGCSRSSPEANDNNRCASSLSVPSLPLLGRGVSPSARTTRSLPVTPTVPVREQDEVERQKKVHEETRAILQNMTSRESQAEVERERQQERLERLRRQKKFLAEDRTQKALQLLEKALEMDKVLVQDKERQGLQLRNKLDEMKKKRGQQNVEYVEVIPLQDK</sequence>
<dbReference type="OrthoDB" id="6123720at2759"/>
<dbReference type="OMA" id="RDEMHET"/>
<keyword evidence="3" id="KW-1185">Reference proteome</keyword>
<proteinExistence type="predicted"/>
<evidence type="ECO:0000256" key="2">
    <source>
        <dbReference type="SAM" id="MobiDB-lite"/>
    </source>
</evidence>
<gene>
    <name evidence="4" type="primary">LOC106060948</name>
</gene>
<evidence type="ECO:0000313" key="3">
    <source>
        <dbReference type="Proteomes" id="UP001165740"/>
    </source>
</evidence>
<evidence type="ECO:0000313" key="4">
    <source>
        <dbReference type="RefSeq" id="XP_055886803.1"/>
    </source>
</evidence>
<keyword evidence="1" id="KW-0175">Coiled coil</keyword>
<reference evidence="4" key="1">
    <citation type="submission" date="2025-08" db="UniProtKB">
        <authorList>
            <consortium name="RefSeq"/>
        </authorList>
    </citation>
    <scope>IDENTIFICATION</scope>
</reference>
<accession>A0A9W3AHS5</accession>
<dbReference type="RefSeq" id="XP_055886803.1">
    <property type="nucleotide sequence ID" value="XM_056030828.1"/>
</dbReference>
<feature type="coiled-coil region" evidence="1">
    <location>
        <begin position="201"/>
        <end position="275"/>
    </location>
</feature>
<name>A0A9W3AHS5_BIOGL</name>
<organism evidence="3 4">
    <name type="scientific">Biomphalaria glabrata</name>
    <name type="common">Bloodfluke planorb</name>
    <name type="synonym">Freshwater snail</name>
    <dbReference type="NCBI Taxonomy" id="6526"/>
    <lineage>
        <taxon>Eukaryota</taxon>
        <taxon>Metazoa</taxon>
        <taxon>Spiralia</taxon>
        <taxon>Lophotrochozoa</taxon>
        <taxon>Mollusca</taxon>
        <taxon>Gastropoda</taxon>
        <taxon>Heterobranchia</taxon>
        <taxon>Euthyneura</taxon>
        <taxon>Panpulmonata</taxon>
        <taxon>Hygrophila</taxon>
        <taxon>Lymnaeoidea</taxon>
        <taxon>Planorbidae</taxon>
        <taxon>Biomphalaria</taxon>
    </lineage>
</organism>
<feature type="region of interest" description="Disordered" evidence="2">
    <location>
        <begin position="74"/>
        <end position="151"/>
    </location>
</feature>